<evidence type="ECO:0000313" key="1">
    <source>
        <dbReference type="EMBL" id="GMT33283.1"/>
    </source>
</evidence>
<proteinExistence type="predicted"/>
<dbReference type="EMBL" id="BTSY01000006">
    <property type="protein sequence ID" value="GMT33283.1"/>
    <property type="molecule type" value="Genomic_DNA"/>
</dbReference>
<evidence type="ECO:0008006" key="3">
    <source>
        <dbReference type="Google" id="ProtNLM"/>
    </source>
</evidence>
<protein>
    <recommendedName>
        <fullName evidence="3">Carboxypeptidase regulatory-like domain-containing protein</fullName>
    </recommendedName>
</protein>
<accession>A0AAV5WSP8</accession>
<organism evidence="1 2">
    <name type="scientific">Pristionchus fissidentatus</name>
    <dbReference type="NCBI Taxonomy" id="1538716"/>
    <lineage>
        <taxon>Eukaryota</taxon>
        <taxon>Metazoa</taxon>
        <taxon>Ecdysozoa</taxon>
        <taxon>Nematoda</taxon>
        <taxon>Chromadorea</taxon>
        <taxon>Rhabditida</taxon>
        <taxon>Rhabditina</taxon>
        <taxon>Diplogasteromorpha</taxon>
        <taxon>Diplogasteroidea</taxon>
        <taxon>Neodiplogasteridae</taxon>
        <taxon>Pristionchus</taxon>
    </lineage>
</organism>
<dbReference type="PANTHER" id="PTHR35182:SF1">
    <property type="entry name" value="COLD-SHOCK PROTEIN-RELATED"/>
    <property type="match status" value="1"/>
</dbReference>
<feature type="non-terminal residue" evidence="1">
    <location>
        <position position="1"/>
    </location>
</feature>
<dbReference type="PANTHER" id="PTHR35182">
    <property type="entry name" value="PROTEIN CBG13762"/>
    <property type="match status" value="1"/>
</dbReference>
<dbReference type="AlphaFoldDB" id="A0AAV5WSP8"/>
<dbReference type="Proteomes" id="UP001432322">
    <property type="component" value="Unassembled WGS sequence"/>
</dbReference>
<gene>
    <name evidence="1" type="ORF">PFISCL1PPCAC_24580</name>
</gene>
<sequence>SLTLVVLVGCAIASLMQYPVKVGEKIEFNLGKNVKEYQREIKGGKIQKIRFCGPTERNVACGKWVDEKGTPVASGAVVKADGTLLIEKATLGDAGSYSAPSENVRIVQSRNGAGAVAGLMIDVSVSN</sequence>
<reference evidence="1" key="1">
    <citation type="submission" date="2023-10" db="EMBL/GenBank/DDBJ databases">
        <title>Genome assembly of Pristionchus species.</title>
        <authorList>
            <person name="Yoshida K."/>
            <person name="Sommer R.J."/>
        </authorList>
    </citation>
    <scope>NUCLEOTIDE SEQUENCE</scope>
    <source>
        <strain evidence="1">RS5133</strain>
    </source>
</reference>
<keyword evidence="2" id="KW-1185">Reference proteome</keyword>
<comment type="caution">
    <text evidence="1">The sequence shown here is derived from an EMBL/GenBank/DDBJ whole genome shotgun (WGS) entry which is preliminary data.</text>
</comment>
<name>A0AAV5WSP8_9BILA</name>
<evidence type="ECO:0000313" key="2">
    <source>
        <dbReference type="Proteomes" id="UP001432322"/>
    </source>
</evidence>